<dbReference type="Pfam" id="PF00384">
    <property type="entry name" value="Molybdopterin"/>
    <property type="match status" value="1"/>
</dbReference>
<feature type="domain" description="4Fe-4S Mo/W bis-MGD-type" evidence="5">
    <location>
        <begin position="2"/>
        <end position="52"/>
    </location>
</feature>
<dbReference type="InterPro" id="IPR006963">
    <property type="entry name" value="Mopterin_OxRdtase_4Fe-4S_dom"/>
</dbReference>
<dbReference type="Gene3D" id="3.40.228.10">
    <property type="entry name" value="Dimethylsulfoxide Reductase, domain 2"/>
    <property type="match status" value="1"/>
</dbReference>
<keyword evidence="7" id="KW-1185">Reference proteome</keyword>
<organism evidence="6 7">
    <name type="scientific">Haloarcula onubensis</name>
    <dbReference type="NCBI Taxonomy" id="2950539"/>
    <lineage>
        <taxon>Archaea</taxon>
        <taxon>Methanobacteriati</taxon>
        <taxon>Methanobacteriota</taxon>
        <taxon>Stenosarchaea group</taxon>
        <taxon>Halobacteria</taxon>
        <taxon>Halobacteriales</taxon>
        <taxon>Haloarculaceae</taxon>
        <taxon>Haloarcula</taxon>
    </lineage>
</organism>
<evidence type="ECO:0000256" key="3">
    <source>
        <dbReference type="ARBA" id="ARBA00023004"/>
    </source>
</evidence>
<evidence type="ECO:0000256" key="1">
    <source>
        <dbReference type="ARBA" id="ARBA00022485"/>
    </source>
</evidence>
<keyword evidence="4" id="KW-0411">Iron-sulfur</keyword>
<dbReference type="EMBL" id="JAMQOS010000001">
    <property type="protein sequence ID" value="MDS0280739.1"/>
    <property type="molecule type" value="Genomic_DNA"/>
</dbReference>
<dbReference type="InterPro" id="IPR009010">
    <property type="entry name" value="Asp_de-COase-like_dom_sf"/>
</dbReference>
<name>A0ABU2FJ15_9EURY</name>
<dbReference type="Pfam" id="PF01568">
    <property type="entry name" value="Molydop_binding"/>
    <property type="match status" value="1"/>
</dbReference>
<sequence>MSERPATVCPLCGVGCRLRAGDGSRARGVPGPANPEGRLCAKGVGAFDVGEERLTEPLVRRDGELEPASWERALDRAAEVLGGVREAGGPDALAFLGAPHCTTEENYLLQKVARVLGTNNVDNRSRLCHEGTARTLAERLGWPATTNGLADVGEADVIIVAGANPAERQPVAFNSFVRPAVADGTTLVHVDPVGNETTRLAAHHVAPRPGRDATVFDLLSARLLARDAVDRAFVADRTRGFERFRESIATLDQRRAEAAAGVEADVLARVADELAAADRVAAMVGTGVEGGAADTPAALLDLLMLSGDVGRPGTGLFVLRGLANEQGAADAGCVPDRLPGYQPVTDSAARDRVAAEWGVTPPSTPGKNARESLAAFGDGVRGALVVGENPAVSKREEGWLRERLAALDALVVVDIMPTSTTDHADVVLPAAAGVEKSGTLTNLERRVQRFPAAVTPPGEARPDLAIISALGARLTGEPAAFDDDPAAVFDELTRVAPTHAGLSYAALDADGQQWPADADGVLYRQSFGTADGLAPFGTARSLAERDPEDGLHLVTGGRASEFADDGAAAVLRLAPGDAARRDVESGDEVVVSDGETELQATARVDEGTRSGTVYLPAAVADPLLRSGSRAVQVRPATRPSDTPR</sequence>
<dbReference type="PROSITE" id="PS00490">
    <property type="entry name" value="MOLYBDOPTERIN_PROK_2"/>
    <property type="match status" value="1"/>
</dbReference>
<dbReference type="PANTHER" id="PTHR43105">
    <property type="entry name" value="RESPIRATORY NITRATE REDUCTASE"/>
    <property type="match status" value="1"/>
</dbReference>
<dbReference type="InterPro" id="IPR006656">
    <property type="entry name" value="Mopterin_OxRdtase"/>
</dbReference>
<protein>
    <submittedName>
        <fullName evidence="6">Molybdopterin-dependent oxidoreductase</fullName>
    </submittedName>
</protein>
<evidence type="ECO:0000259" key="5">
    <source>
        <dbReference type="SMART" id="SM00926"/>
    </source>
</evidence>
<evidence type="ECO:0000256" key="2">
    <source>
        <dbReference type="ARBA" id="ARBA00022723"/>
    </source>
</evidence>
<keyword evidence="1" id="KW-0004">4Fe-4S</keyword>
<dbReference type="SUPFAM" id="SSF50692">
    <property type="entry name" value="ADC-like"/>
    <property type="match status" value="1"/>
</dbReference>
<dbReference type="InterPro" id="IPR050123">
    <property type="entry name" value="Prok_molybdopt-oxidoreductase"/>
</dbReference>
<proteinExistence type="predicted"/>
<dbReference type="RefSeq" id="WP_310898583.1">
    <property type="nucleotide sequence ID" value="NZ_JAMQOS010000001.1"/>
</dbReference>
<evidence type="ECO:0000256" key="4">
    <source>
        <dbReference type="ARBA" id="ARBA00023014"/>
    </source>
</evidence>
<reference evidence="6 7" key="1">
    <citation type="submission" date="2022-06" db="EMBL/GenBank/DDBJ databases">
        <title>Halomicroarcula sp. a new haloarchaeum isolate from saline soil.</title>
        <authorList>
            <person name="Strakova D."/>
            <person name="Galisteo C."/>
            <person name="Sanchez-Porro C."/>
            <person name="Ventosa A."/>
        </authorList>
    </citation>
    <scope>NUCLEOTIDE SEQUENCE [LARGE SCALE GENOMIC DNA]</scope>
    <source>
        <strain evidence="6 7">S3CR25-11</strain>
    </source>
</reference>
<dbReference type="Proteomes" id="UP001268864">
    <property type="component" value="Unassembled WGS sequence"/>
</dbReference>
<keyword evidence="3" id="KW-0408">Iron</keyword>
<dbReference type="SMART" id="SM00926">
    <property type="entry name" value="Molybdop_Fe4S4"/>
    <property type="match status" value="1"/>
</dbReference>
<comment type="caution">
    <text evidence="6">The sequence shown here is derived from an EMBL/GenBank/DDBJ whole genome shotgun (WGS) entry which is preliminary data.</text>
</comment>
<dbReference type="PANTHER" id="PTHR43105:SF10">
    <property type="entry name" value="NADH-QUINONE OXIDOREDUCTASE SUBUNIT G"/>
    <property type="match status" value="1"/>
</dbReference>
<gene>
    <name evidence="6" type="ORF">NDI86_01300</name>
</gene>
<dbReference type="Gene3D" id="3.40.50.740">
    <property type="match status" value="1"/>
</dbReference>
<keyword evidence="2" id="KW-0479">Metal-binding</keyword>
<dbReference type="SUPFAM" id="SSF53706">
    <property type="entry name" value="Formate dehydrogenase/DMSO reductase, domains 1-3"/>
    <property type="match status" value="1"/>
</dbReference>
<dbReference type="InterPro" id="IPR006655">
    <property type="entry name" value="Mopterin_OxRdtase_prok_CS"/>
</dbReference>
<dbReference type="InterPro" id="IPR006657">
    <property type="entry name" value="MoPterin_dinucl-bd_dom"/>
</dbReference>
<evidence type="ECO:0000313" key="6">
    <source>
        <dbReference type="EMBL" id="MDS0280739.1"/>
    </source>
</evidence>
<accession>A0ABU2FJ15</accession>
<dbReference type="Gene3D" id="2.40.40.20">
    <property type="match status" value="1"/>
</dbReference>
<evidence type="ECO:0000313" key="7">
    <source>
        <dbReference type="Proteomes" id="UP001268864"/>
    </source>
</evidence>